<keyword evidence="2 5" id="KW-0808">Transferase</keyword>
<proteinExistence type="predicted"/>
<keyword evidence="3" id="KW-0472">Membrane</keyword>
<evidence type="ECO:0000256" key="2">
    <source>
        <dbReference type="ARBA" id="ARBA00022679"/>
    </source>
</evidence>
<dbReference type="GO" id="GO:0004364">
    <property type="term" value="F:glutathione transferase activity"/>
    <property type="evidence" value="ECO:0007669"/>
    <property type="project" value="UniProtKB-EC"/>
</dbReference>
<feature type="transmembrane region" description="Helical" evidence="3">
    <location>
        <begin position="45"/>
        <end position="68"/>
    </location>
</feature>
<dbReference type="EC" id="2.5.1.18" evidence="1"/>
<dbReference type="Pfam" id="PF02798">
    <property type="entry name" value="GST_N"/>
    <property type="match status" value="1"/>
</dbReference>
<evidence type="ECO:0000256" key="3">
    <source>
        <dbReference type="SAM" id="Phobius"/>
    </source>
</evidence>
<evidence type="ECO:0000259" key="4">
    <source>
        <dbReference type="Pfam" id="PF02798"/>
    </source>
</evidence>
<dbReference type="Gene3D" id="3.40.30.10">
    <property type="entry name" value="Glutaredoxin"/>
    <property type="match status" value="1"/>
</dbReference>
<name>Q40533_TOBAC</name>
<feature type="domain" description="GST N-terminal" evidence="4">
    <location>
        <begin position="2"/>
        <end position="49"/>
    </location>
</feature>
<dbReference type="InterPro" id="IPR036249">
    <property type="entry name" value="Thioredoxin-like_sf"/>
</dbReference>
<dbReference type="PANTHER" id="PTHR43900:SF47">
    <property type="entry name" value="GLUTATHIONE S-TRANSFERASE F6-RELATED"/>
    <property type="match status" value="1"/>
</dbReference>
<sequence length="78" mass="8850">MAIKVHGSPMSTATMSVAACLIEKELDFEFVPVDMASGEHKKHPYLSLNVSIITLSLLLVIIYIYIFMFRKKKAIEYI</sequence>
<dbReference type="PROSITE" id="PS51257">
    <property type="entry name" value="PROKAR_LIPOPROTEIN"/>
    <property type="match status" value="1"/>
</dbReference>
<protein>
    <recommendedName>
        <fullName evidence="1">glutathione transferase</fullName>
        <ecNumber evidence="1">2.5.1.18</ecNumber>
    </recommendedName>
</protein>
<accession>Q40533</accession>
<keyword evidence="3" id="KW-1133">Transmembrane helix</keyword>
<evidence type="ECO:0000313" key="5">
    <source>
        <dbReference type="EMBL" id="BAA08472.1"/>
    </source>
</evidence>
<dbReference type="InterPro" id="IPR004045">
    <property type="entry name" value="Glutathione_S-Trfase_N"/>
</dbReference>
<gene>
    <name evidence="5" type="primary">parB</name>
</gene>
<dbReference type="SUPFAM" id="SSF52833">
    <property type="entry name" value="Thioredoxin-like"/>
    <property type="match status" value="1"/>
</dbReference>
<dbReference type="PIR" id="T03641">
    <property type="entry name" value="T03641"/>
</dbReference>
<keyword evidence="3" id="KW-0812">Transmembrane</keyword>
<dbReference type="PANTHER" id="PTHR43900">
    <property type="entry name" value="GLUTATHIONE S-TRANSFERASE RHO"/>
    <property type="match status" value="1"/>
</dbReference>
<evidence type="ECO:0000256" key="1">
    <source>
        <dbReference type="ARBA" id="ARBA00012452"/>
    </source>
</evidence>
<reference evidence="5" key="1">
    <citation type="submission" date="1995-03" db="EMBL/GenBank/DDBJ databases">
        <authorList>
            <person name="Takahashi Y."/>
        </authorList>
    </citation>
    <scope>NUCLEOTIDE SEQUENCE</scope>
    <source>
        <tissue evidence="5">Leaf</tissue>
    </source>
</reference>
<dbReference type="EMBL" id="D49526">
    <property type="protein sequence ID" value="BAA08472.1"/>
    <property type="molecule type" value="Genomic_DNA"/>
</dbReference>
<organism evidence="5">
    <name type="scientific">Nicotiana tabacum</name>
    <name type="common">Common tobacco</name>
    <dbReference type="NCBI Taxonomy" id="4097"/>
    <lineage>
        <taxon>Eukaryota</taxon>
        <taxon>Viridiplantae</taxon>
        <taxon>Streptophyta</taxon>
        <taxon>Embryophyta</taxon>
        <taxon>Tracheophyta</taxon>
        <taxon>Spermatophyta</taxon>
        <taxon>Magnoliopsida</taxon>
        <taxon>eudicotyledons</taxon>
        <taxon>Gunneridae</taxon>
        <taxon>Pentapetalae</taxon>
        <taxon>asterids</taxon>
        <taxon>lamiids</taxon>
        <taxon>Solanales</taxon>
        <taxon>Solanaceae</taxon>
        <taxon>Nicotianoideae</taxon>
        <taxon>Nicotianeae</taxon>
        <taxon>Nicotiana</taxon>
    </lineage>
</organism>
<dbReference type="AlphaFoldDB" id="Q40533"/>